<dbReference type="FunFam" id="3.30.420.10:FF:000045">
    <property type="entry name" value="3'-5' exonuclease DinG"/>
    <property type="match status" value="1"/>
</dbReference>
<sequence length="186" mass="21342">MSHNAYIALDFETANYKRTSICSVGMVKIIDHQLTESFYTLVNPNDFFAARNIEVHGIQPQDVVTAPDFKEVFPYMLDFMESLPIVAHNAAFDMSVLHASLKAANIQTPDLTYFCSCQLARRTVSSQRYGLKHMMQYYNLDFHGHHDALNDAKACAMITYRLLQHYPNLQNVLDIYGKRLRDKDAL</sequence>
<dbReference type="InterPro" id="IPR036397">
    <property type="entry name" value="RNaseH_sf"/>
</dbReference>
<dbReference type="NCBIfam" id="TIGR00573">
    <property type="entry name" value="dnaq"/>
    <property type="match status" value="1"/>
</dbReference>
<dbReference type="SMART" id="SM00479">
    <property type="entry name" value="EXOIII"/>
    <property type="match status" value="1"/>
</dbReference>
<dbReference type="EMBL" id="JXWY01000022">
    <property type="protein sequence ID" value="KIX91243.1"/>
    <property type="molecule type" value="Genomic_DNA"/>
</dbReference>
<dbReference type="OrthoDB" id="9803913at2"/>
<reference evidence="6 8" key="2">
    <citation type="submission" date="2018-06" db="EMBL/GenBank/DDBJ databases">
        <authorList>
            <consortium name="Pathogen Informatics"/>
            <person name="Doyle S."/>
        </authorList>
    </citation>
    <scope>NUCLEOTIDE SEQUENCE [LARGE SCALE GENOMIC DNA]</scope>
    <source>
        <strain evidence="6 8">NCTC13832</strain>
    </source>
</reference>
<dbReference type="SUPFAM" id="SSF53098">
    <property type="entry name" value="Ribonuclease H-like"/>
    <property type="match status" value="1"/>
</dbReference>
<dbReference type="PANTHER" id="PTHR30231:SF42">
    <property type="entry name" value="EXONUCLEASE"/>
    <property type="match status" value="1"/>
</dbReference>
<evidence type="ECO:0000313" key="7">
    <source>
        <dbReference type="Proteomes" id="UP000032366"/>
    </source>
</evidence>
<dbReference type="PANTHER" id="PTHR30231">
    <property type="entry name" value="DNA POLYMERASE III SUBUNIT EPSILON"/>
    <property type="match status" value="1"/>
</dbReference>
<proteinExistence type="predicted"/>
<keyword evidence="6" id="KW-0808">Transferase</keyword>
<organism evidence="6 8">
    <name type="scientific">Staphylococcus microti</name>
    <dbReference type="NCBI Taxonomy" id="569857"/>
    <lineage>
        <taxon>Bacteria</taxon>
        <taxon>Bacillati</taxon>
        <taxon>Bacillota</taxon>
        <taxon>Bacilli</taxon>
        <taxon>Bacillales</taxon>
        <taxon>Staphylococcaceae</taxon>
        <taxon>Staphylococcus</taxon>
    </lineage>
</organism>
<dbReference type="Proteomes" id="UP000254100">
    <property type="component" value="Unassembled WGS sequence"/>
</dbReference>
<keyword evidence="7" id="KW-1185">Reference proteome</keyword>
<dbReference type="Proteomes" id="UP000032366">
    <property type="component" value="Unassembled WGS sequence"/>
</dbReference>
<dbReference type="EMBL" id="UHDT01000001">
    <property type="protein sequence ID" value="SUM57904.1"/>
    <property type="molecule type" value="Genomic_DNA"/>
</dbReference>
<keyword evidence="1" id="KW-0540">Nuclease</keyword>
<dbReference type="CDD" id="cd06130">
    <property type="entry name" value="DNA_pol_III_epsilon_like"/>
    <property type="match status" value="1"/>
</dbReference>
<dbReference type="RefSeq" id="WP_044359291.1">
    <property type="nucleotide sequence ID" value="NZ_JXWY01000022.1"/>
</dbReference>
<protein>
    <submittedName>
        <fullName evidence="6">DNA polymerase III polC-type</fullName>
        <ecNumber evidence="6">2.7.7.7</ecNumber>
    </submittedName>
    <submittedName>
        <fullName evidence="5">DNA polymerase III subunit epsilon</fullName>
    </submittedName>
</protein>
<dbReference type="AlphaFoldDB" id="A0A0D6XTR1"/>
<reference evidence="5 7" key="1">
    <citation type="submission" date="2015-01" db="EMBL/GenBank/DDBJ databases">
        <authorList>
            <person name="Guo J."/>
        </authorList>
    </citation>
    <scope>NUCLEOTIDE SEQUENCE [LARGE SCALE GENOMIC DNA]</scope>
    <source>
        <strain evidence="5 7">DSM 22147</strain>
    </source>
</reference>
<evidence type="ECO:0000313" key="6">
    <source>
        <dbReference type="EMBL" id="SUM57904.1"/>
    </source>
</evidence>
<evidence type="ECO:0000256" key="3">
    <source>
        <dbReference type="ARBA" id="ARBA00022839"/>
    </source>
</evidence>
<dbReference type="InterPro" id="IPR012337">
    <property type="entry name" value="RNaseH-like_sf"/>
</dbReference>
<dbReference type="GO" id="GO:0006260">
    <property type="term" value="P:DNA replication"/>
    <property type="evidence" value="ECO:0007669"/>
    <property type="project" value="InterPro"/>
</dbReference>
<evidence type="ECO:0000259" key="4">
    <source>
        <dbReference type="SMART" id="SM00479"/>
    </source>
</evidence>
<dbReference type="STRING" id="569857.TP70_03275"/>
<dbReference type="Pfam" id="PF00929">
    <property type="entry name" value="RNase_T"/>
    <property type="match status" value="1"/>
</dbReference>
<evidence type="ECO:0000313" key="5">
    <source>
        <dbReference type="EMBL" id="KIX91243.1"/>
    </source>
</evidence>
<dbReference type="InterPro" id="IPR006054">
    <property type="entry name" value="DnaQ"/>
</dbReference>
<evidence type="ECO:0000256" key="1">
    <source>
        <dbReference type="ARBA" id="ARBA00022722"/>
    </source>
</evidence>
<dbReference type="GO" id="GO:0008408">
    <property type="term" value="F:3'-5' exonuclease activity"/>
    <property type="evidence" value="ECO:0007669"/>
    <property type="project" value="TreeGrafter"/>
</dbReference>
<dbReference type="InterPro" id="IPR013520">
    <property type="entry name" value="Ribonucl_H"/>
</dbReference>
<dbReference type="GO" id="GO:0003887">
    <property type="term" value="F:DNA-directed DNA polymerase activity"/>
    <property type="evidence" value="ECO:0007669"/>
    <property type="project" value="UniProtKB-EC"/>
</dbReference>
<dbReference type="GO" id="GO:0003677">
    <property type="term" value="F:DNA binding"/>
    <property type="evidence" value="ECO:0007669"/>
    <property type="project" value="InterPro"/>
</dbReference>
<dbReference type="EC" id="2.7.7.7" evidence="6"/>
<keyword evidence="2" id="KW-0378">Hydrolase</keyword>
<feature type="domain" description="Exonuclease" evidence="4">
    <location>
        <begin position="5"/>
        <end position="168"/>
    </location>
</feature>
<evidence type="ECO:0000313" key="8">
    <source>
        <dbReference type="Proteomes" id="UP000254100"/>
    </source>
</evidence>
<keyword evidence="6" id="KW-0548">Nucleotidyltransferase</keyword>
<gene>
    <name evidence="6" type="primary">polC_2</name>
    <name evidence="6" type="ORF">NCTC13832_01634</name>
    <name evidence="5" type="ORF">TP70_03275</name>
</gene>
<keyword evidence="3" id="KW-0269">Exonuclease</keyword>
<accession>A0A0D6XTR1</accession>
<name>A0A0D6XTR1_9STAP</name>
<dbReference type="Gene3D" id="3.30.420.10">
    <property type="entry name" value="Ribonuclease H-like superfamily/Ribonuclease H"/>
    <property type="match status" value="1"/>
</dbReference>
<dbReference type="GO" id="GO:0005829">
    <property type="term" value="C:cytosol"/>
    <property type="evidence" value="ECO:0007669"/>
    <property type="project" value="TreeGrafter"/>
</dbReference>
<evidence type="ECO:0000256" key="2">
    <source>
        <dbReference type="ARBA" id="ARBA00022801"/>
    </source>
</evidence>